<comment type="caution">
    <text evidence="2">The sequence shown here is derived from an EMBL/GenBank/DDBJ whole genome shotgun (WGS) entry which is preliminary data.</text>
</comment>
<reference evidence="2 3" key="1">
    <citation type="journal article" date="2019" name="Int. J. Syst. Evol. Microbiol.">
        <title>Thermogemmatispora aurantia sp. nov. and Thermogemmatispora argillosa sp. nov., within the class Ktedonobacteria, and emended description of the genus Thermogemmatispora.</title>
        <authorList>
            <person name="Zheng Y."/>
            <person name="Wang C.M."/>
            <person name="Sakai Y."/>
            <person name="Abe K."/>
            <person name="Yokota A."/>
            <person name="Yabe S."/>
        </authorList>
    </citation>
    <scope>NUCLEOTIDE SEQUENCE [LARGE SCALE GENOMIC DNA]</scope>
    <source>
        <strain evidence="2 3">A1-2</strain>
    </source>
</reference>
<dbReference type="EMBL" id="BKZV01000001">
    <property type="protein sequence ID" value="GER82014.1"/>
    <property type="molecule type" value="Genomic_DNA"/>
</dbReference>
<feature type="transmembrane region" description="Helical" evidence="1">
    <location>
        <begin position="12"/>
        <end position="31"/>
    </location>
</feature>
<evidence type="ECO:0000256" key="1">
    <source>
        <dbReference type="SAM" id="Phobius"/>
    </source>
</evidence>
<protein>
    <submittedName>
        <fullName evidence="2">Uncharacterized protein</fullName>
    </submittedName>
</protein>
<organism evidence="2 3">
    <name type="scientific">Thermogemmatispora aurantia</name>
    <dbReference type="NCBI Taxonomy" id="2045279"/>
    <lineage>
        <taxon>Bacteria</taxon>
        <taxon>Bacillati</taxon>
        <taxon>Chloroflexota</taxon>
        <taxon>Ktedonobacteria</taxon>
        <taxon>Thermogemmatisporales</taxon>
        <taxon>Thermogemmatisporaceae</taxon>
        <taxon>Thermogemmatispora</taxon>
    </lineage>
</organism>
<evidence type="ECO:0000313" key="3">
    <source>
        <dbReference type="Proteomes" id="UP000334820"/>
    </source>
</evidence>
<evidence type="ECO:0000313" key="2">
    <source>
        <dbReference type="EMBL" id="GER82014.1"/>
    </source>
</evidence>
<dbReference type="Proteomes" id="UP000334820">
    <property type="component" value="Unassembled WGS sequence"/>
</dbReference>
<keyword evidence="1" id="KW-0472">Membrane</keyword>
<dbReference type="AlphaFoldDB" id="A0A5J4JXJ9"/>
<sequence>MDVALTVYDWIGRILVIPAVIALALGIYQWARGVLPALYRLGSGLALKEIALLAKGDNAKSIRSLLLDSRLFRPQNLKDITAPKDLGSAERASVLLVCWEDWKDDIDEVLRFKKDRMALVIYAPPQAIAREMLEKLDSVRHTIVANFRGRLLNDVVLCLVTAGE</sequence>
<proteinExistence type="predicted"/>
<keyword evidence="1" id="KW-0812">Transmembrane</keyword>
<keyword evidence="3" id="KW-1185">Reference proteome</keyword>
<name>A0A5J4JXJ9_9CHLR</name>
<gene>
    <name evidence="2" type="ORF">KTAU_06520</name>
</gene>
<keyword evidence="1" id="KW-1133">Transmembrane helix</keyword>
<accession>A0A5J4JXJ9</accession>